<feature type="domain" description="VDE lipocalin" evidence="2">
    <location>
        <begin position="32"/>
        <end position="146"/>
    </location>
</feature>
<dbReference type="Gene3D" id="2.40.128.20">
    <property type="match status" value="1"/>
</dbReference>
<dbReference type="GeneID" id="118425133"/>
<dbReference type="PANTHER" id="PTHR33970:SF1">
    <property type="entry name" value="VIOLAXANTHIN DE-EPOXIDASE, CHLOROPLASTIC"/>
    <property type="match status" value="1"/>
</dbReference>
<evidence type="ECO:0000313" key="4">
    <source>
        <dbReference type="RefSeq" id="XP_035689847.1"/>
    </source>
</evidence>
<feature type="signal peptide" evidence="1">
    <location>
        <begin position="1"/>
        <end position="26"/>
    </location>
</feature>
<organism evidence="3 4">
    <name type="scientific">Branchiostoma floridae</name>
    <name type="common">Florida lancelet</name>
    <name type="synonym">Amphioxus</name>
    <dbReference type="NCBI Taxonomy" id="7739"/>
    <lineage>
        <taxon>Eukaryota</taxon>
        <taxon>Metazoa</taxon>
        <taxon>Chordata</taxon>
        <taxon>Cephalochordata</taxon>
        <taxon>Leptocardii</taxon>
        <taxon>Amphioxiformes</taxon>
        <taxon>Branchiostomatidae</taxon>
        <taxon>Branchiostoma</taxon>
    </lineage>
</organism>
<name>A0A9J7LVF2_BRAFL</name>
<dbReference type="RefSeq" id="XP_035689847.1">
    <property type="nucleotide sequence ID" value="XM_035833954.1"/>
</dbReference>
<dbReference type="InterPro" id="IPR044682">
    <property type="entry name" value="VDE"/>
</dbReference>
<evidence type="ECO:0000313" key="3">
    <source>
        <dbReference type="Proteomes" id="UP000001554"/>
    </source>
</evidence>
<dbReference type="AlphaFoldDB" id="A0A9J7LVF2"/>
<dbReference type="Proteomes" id="UP000001554">
    <property type="component" value="Chromosome 10"/>
</dbReference>
<reference evidence="3" key="1">
    <citation type="journal article" date="2020" name="Nat. Ecol. Evol.">
        <title>Deeply conserved synteny resolves early events in vertebrate evolution.</title>
        <authorList>
            <person name="Simakov O."/>
            <person name="Marletaz F."/>
            <person name="Yue J.X."/>
            <person name="O'Connell B."/>
            <person name="Jenkins J."/>
            <person name="Brandt A."/>
            <person name="Calef R."/>
            <person name="Tung C.H."/>
            <person name="Huang T.K."/>
            <person name="Schmutz J."/>
            <person name="Satoh N."/>
            <person name="Yu J.K."/>
            <person name="Putnam N.H."/>
            <person name="Green R.E."/>
            <person name="Rokhsar D.S."/>
        </authorList>
    </citation>
    <scope>NUCLEOTIDE SEQUENCE [LARGE SCALE GENOMIC DNA]</scope>
    <source>
        <strain evidence="3">S238N-H82</strain>
    </source>
</reference>
<dbReference type="KEGG" id="bfo:118425133"/>
<dbReference type="GO" id="GO:0010028">
    <property type="term" value="P:xanthophyll cycle"/>
    <property type="evidence" value="ECO:0007669"/>
    <property type="project" value="InterPro"/>
</dbReference>
<dbReference type="GO" id="GO:0046422">
    <property type="term" value="F:violaxanthin de-epoxidase activity"/>
    <property type="evidence" value="ECO:0007669"/>
    <property type="project" value="InterPro"/>
</dbReference>
<gene>
    <name evidence="4" type="primary">LOC118425133</name>
</gene>
<accession>A0A9J7LVF2</accession>
<keyword evidence="3" id="KW-1185">Reference proteome</keyword>
<evidence type="ECO:0000256" key="1">
    <source>
        <dbReference type="SAM" id="SignalP"/>
    </source>
</evidence>
<keyword evidence="1" id="KW-0732">Signal</keyword>
<feature type="chain" id="PRO_5039917402" evidence="1">
    <location>
        <begin position="27"/>
        <end position="195"/>
    </location>
</feature>
<dbReference type="OrthoDB" id="10258187at2759"/>
<reference evidence="4" key="2">
    <citation type="submission" date="2025-08" db="UniProtKB">
        <authorList>
            <consortium name="RefSeq"/>
        </authorList>
    </citation>
    <scope>IDENTIFICATION</scope>
    <source>
        <strain evidence="4">S238N-H82</strain>
        <tissue evidence="4">Testes</tissue>
    </source>
</reference>
<evidence type="ECO:0000259" key="2">
    <source>
        <dbReference type="Pfam" id="PF07137"/>
    </source>
</evidence>
<dbReference type="PANTHER" id="PTHR33970">
    <property type="entry name" value="VIOLAXANTHIN DE-EPOXIDASE, CHLOROPLASTIC-RELATED"/>
    <property type="match status" value="1"/>
</dbReference>
<proteinExistence type="predicted"/>
<sequence>MGDRRRMHCSLPLFLLVVVLSPVVFSQKIDILCLLEHCGVQMYECVTNTTCRDALTCFGGCGTNLTCTMQCLYSYGYEDPQFTKFFTCATVQHTCMTTAPSSFNCTKPENLAKNFTFNMLKGQWYSVRGMTPPTDCYDCSSFLYETYQHGFAMRNTFDADVVNGKAPFPLDGYRAALSLLLDRISVSFAFTLDIS</sequence>
<protein>
    <submittedName>
        <fullName evidence="4">Violaxanthin de-epoxidase, chloroplastic-like</fullName>
    </submittedName>
</protein>
<dbReference type="InterPro" id="IPR010788">
    <property type="entry name" value="VDE_dom"/>
</dbReference>
<dbReference type="Pfam" id="PF07137">
    <property type="entry name" value="VDE"/>
    <property type="match status" value="1"/>
</dbReference>
<dbReference type="InterPro" id="IPR012674">
    <property type="entry name" value="Calycin"/>
</dbReference>